<evidence type="ECO:0000313" key="1">
    <source>
        <dbReference type="EMBL" id="KAG8201227.1"/>
    </source>
</evidence>
<name>A0AAV6VZF6_9ARAC</name>
<protein>
    <submittedName>
        <fullName evidence="1">Uncharacterized protein</fullName>
    </submittedName>
</protein>
<accession>A0AAV6VZF6</accession>
<reference evidence="1 2" key="1">
    <citation type="journal article" date="2022" name="Nat. Ecol. Evol.">
        <title>A masculinizing supergene underlies an exaggerated male reproductive morph in a spider.</title>
        <authorList>
            <person name="Hendrickx F."/>
            <person name="De Corte Z."/>
            <person name="Sonet G."/>
            <person name="Van Belleghem S.M."/>
            <person name="Kostlbacher S."/>
            <person name="Vangestel C."/>
        </authorList>
    </citation>
    <scope>NUCLEOTIDE SEQUENCE [LARGE SCALE GENOMIC DNA]</scope>
    <source>
        <strain evidence="1">W744_W776</strain>
    </source>
</reference>
<keyword evidence="2" id="KW-1185">Reference proteome</keyword>
<proteinExistence type="predicted"/>
<evidence type="ECO:0000313" key="2">
    <source>
        <dbReference type="Proteomes" id="UP000827092"/>
    </source>
</evidence>
<dbReference type="AlphaFoldDB" id="A0AAV6VZF6"/>
<organism evidence="1 2">
    <name type="scientific">Oedothorax gibbosus</name>
    <dbReference type="NCBI Taxonomy" id="931172"/>
    <lineage>
        <taxon>Eukaryota</taxon>
        <taxon>Metazoa</taxon>
        <taxon>Ecdysozoa</taxon>
        <taxon>Arthropoda</taxon>
        <taxon>Chelicerata</taxon>
        <taxon>Arachnida</taxon>
        <taxon>Araneae</taxon>
        <taxon>Araneomorphae</taxon>
        <taxon>Entelegynae</taxon>
        <taxon>Araneoidea</taxon>
        <taxon>Linyphiidae</taxon>
        <taxon>Erigoninae</taxon>
        <taxon>Oedothorax</taxon>
    </lineage>
</organism>
<gene>
    <name evidence="1" type="ORF">JTE90_019866</name>
</gene>
<sequence>MDKSRHLQQDPIVEVSSSGATFHRRQTSGVVSEEVTQHLNSDENIFAFSVYKNWPFCKGKMAAIVNSSLAKYKRERGEEEYRNIFIYAASFSGA</sequence>
<dbReference type="EMBL" id="JAFNEN010000007">
    <property type="protein sequence ID" value="KAG8201227.1"/>
    <property type="molecule type" value="Genomic_DNA"/>
</dbReference>
<dbReference type="Proteomes" id="UP000827092">
    <property type="component" value="Unassembled WGS sequence"/>
</dbReference>
<comment type="caution">
    <text evidence="1">The sequence shown here is derived from an EMBL/GenBank/DDBJ whole genome shotgun (WGS) entry which is preliminary data.</text>
</comment>